<evidence type="ECO:0000313" key="1">
    <source>
        <dbReference type="EMBL" id="QPQ90401.1"/>
    </source>
</evidence>
<dbReference type="Proteomes" id="UP001056386">
    <property type="component" value="Chromosome 2"/>
</dbReference>
<protein>
    <submittedName>
        <fullName evidence="1">Uncharacterized protein</fullName>
    </submittedName>
</protein>
<dbReference type="EMBL" id="CP065600">
    <property type="protein sequence ID" value="QPQ90401.1"/>
    <property type="molecule type" value="Genomic_DNA"/>
</dbReference>
<name>A0AAQ0BS82_BURGL</name>
<evidence type="ECO:0000313" key="2">
    <source>
        <dbReference type="EMBL" id="USS43577.1"/>
    </source>
</evidence>
<sequence>MNDALVQHVAALIAQYLQRRPAAADTVEGVHYFWVGAQGEELPLDITQAALDLLLARGEVARVPIGNRVLWRAPRERA</sequence>
<reference evidence="1 3" key="1">
    <citation type="submission" date="2020-12" db="EMBL/GenBank/DDBJ databases">
        <title>FDA dAtabase for Regulatory Grade micrObial Sequences (FDA-ARGOS): Supporting development and validation of Infectious Disease Dx tests.</title>
        <authorList>
            <person name="Minogue T."/>
            <person name="Wolcott M."/>
            <person name="Wasieloski L."/>
            <person name="Aguilar W."/>
            <person name="Moore D."/>
            <person name="Jaissle J."/>
            <person name="Tallon L."/>
            <person name="Sadzewicz L."/>
            <person name="Zhao X."/>
            <person name="Boylan J."/>
            <person name="Ott S."/>
            <person name="Bowen H."/>
            <person name="Vavikolanu K."/>
            <person name="Mehta A."/>
            <person name="Aluvathingal J."/>
            <person name="Nadendla S."/>
            <person name="Yan Y."/>
            <person name="Sichtig H."/>
        </authorList>
    </citation>
    <scope>NUCLEOTIDE SEQUENCE [LARGE SCALE GENOMIC DNA]</scope>
    <source>
        <strain evidence="1 3">FDAARGOS_949</strain>
    </source>
</reference>
<dbReference type="RefSeq" id="WP_017425208.1">
    <property type="nucleotide sequence ID" value="NZ_CP021075.1"/>
</dbReference>
<reference evidence="2" key="2">
    <citation type="submission" date="2022-06" db="EMBL/GenBank/DDBJ databases">
        <title>Draft genome sequence of Burkholderia glumae strain GR20004 isolated from rice panicle showing bacterial panicle blight.</title>
        <authorList>
            <person name="Choi S.Y."/>
            <person name="Lee Y.H."/>
        </authorList>
    </citation>
    <scope>NUCLEOTIDE SEQUENCE</scope>
    <source>
        <strain evidence="2">GR20004</strain>
    </source>
</reference>
<dbReference type="AlphaFoldDB" id="A0AAQ0BS82"/>
<proteinExistence type="predicted"/>
<gene>
    <name evidence="1" type="ORF">I6H06_01090</name>
    <name evidence="2" type="ORF">NFI99_03720</name>
</gene>
<evidence type="ECO:0000313" key="3">
    <source>
        <dbReference type="Proteomes" id="UP000594892"/>
    </source>
</evidence>
<dbReference type="EMBL" id="CP099583">
    <property type="protein sequence ID" value="USS43577.1"/>
    <property type="molecule type" value="Genomic_DNA"/>
</dbReference>
<organism evidence="1 3">
    <name type="scientific">Burkholderia glumae</name>
    <name type="common">Pseudomonas glumae</name>
    <dbReference type="NCBI Taxonomy" id="337"/>
    <lineage>
        <taxon>Bacteria</taxon>
        <taxon>Pseudomonadati</taxon>
        <taxon>Pseudomonadota</taxon>
        <taxon>Betaproteobacteria</taxon>
        <taxon>Burkholderiales</taxon>
        <taxon>Burkholderiaceae</taxon>
        <taxon>Burkholderia</taxon>
    </lineage>
</organism>
<accession>A0AAQ0BS82</accession>
<dbReference type="Proteomes" id="UP000594892">
    <property type="component" value="Chromosome 1"/>
</dbReference>
<keyword evidence="4" id="KW-1185">Reference proteome</keyword>
<dbReference type="GeneID" id="45695162"/>
<evidence type="ECO:0000313" key="4">
    <source>
        <dbReference type="Proteomes" id="UP001056386"/>
    </source>
</evidence>